<keyword evidence="1" id="KW-0175">Coiled coil</keyword>
<evidence type="ECO:0000313" key="3">
    <source>
        <dbReference type="Proteomes" id="UP000228867"/>
    </source>
</evidence>
<gene>
    <name evidence="2" type="ORF">COV54_00150</name>
</gene>
<comment type="caution">
    <text evidence="2">The sequence shown here is derived from an EMBL/GenBank/DDBJ whole genome shotgun (WGS) entry which is preliminary data.</text>
</comment>
<dbReference type="AlphaFoldDB" id="A0A2H0NFD8"/>
<accession>A0A2H0NFD8</accession>
<name>A0A2H0NFD8_9BACT</name>
<evidence type="ECO:0000313" key="2">
    <source>
        <dbReference type="EMBL" id="PIR07613.1"/>
    </source>
</evidence>
<protein>
    <submittedName>
        <fullName evidence="2">Uncharacterized protein</fullName>
    </submittedName>
</protein>
<reference evidence="2 3" key="1">
    <citation type="submission" date="2017-09" db="EMBL/GenBank/DDBJ databases">
        <title>Depth-based differentiation of microbial function through sediment-hosted aquifers and enrichment of novel symbionts in the deep terrestrial subsurface.</title>
        <authorList>
            <person name="Probst A.J."/>
            <person name="Ladd B."/>
            <person name="Jarett J.K."/>
            <person name="Geller-Mcgrath D.E."/>
            <person name="Sieber C.M."/>
            <person name="Emerson J.B."/>
            <person name="Anantharaman K."/>
            <person name="Thomas B.C."/>
            <person name="Malmstrom R."/>
            <person name="Stieglmeier M."/>
            <person name="Klingl A."/>
            <person name="Woyke T."/>
            <person name="Ryan C.M."/>
            <person name="Banfield J.F."/>
        </authorList>
    </citation>
    <scope>NUCLEOTIDE SEQUENCE [LARGE SCALE GENOMIC DNA]</scope>
    <source>
        <strain evidence="2">CG11_big_fil_rev_8_21_14_0_20_38_23</strain>
    </source>
</reference>
<evidence type="ECO:0000256" key="1">
    <source>
        <dbReference type="SAM" id="Coils"/>
    </source>
</evidence>
<dbReference type="EMBL" id="PCWR01000006">
    <property type="protein sequence ID" value="PIR07613.1"/>
    <property type="molecule type" value="Genomic_DNA"/>
</dbReference>
<proteinExistence type="predicted"/>
<organism evidence="2 3">
    <name type="scientific">Candidatus Jorgensenbacteria bacterium CG11_big_fil_rev_8_21_14_0_20_38_23</name>
    <dbReference type="NCBI Taxonomy" id="1974594"/>
    <lineage>
        <taxon>Bacteria</taxon>
        <taxon>Candidatus Joergenseniibacteriota</taxon>
    </lineage>
</organism>
<sequence length="73" mass="9018">MKIRFTIKNMDNRTFLQMTKIKIEEEYQKFLGKLKQLEEKQNRLIDEYQKKLKQRKNSLHDKTLIDQNEFGKL</sequence>
<feature type="coiled-coil region" evidence="1">
    <location>
        <begin position="20"/>
        <end position="54"/>
    </location>
</feature>
<dbReference type="Proteomes" id="UP000228867">
    <property type="component" value="Unassembled WGS sequence"/>
</dbReference>